<dbReference type="GO" id="GO:0007264">
    <property type="term" value="P:small GTPase-mediated signal transduction"/>
    <property type="evidence" value="ECO:0007669"/>
    <property type="project" value="InterPro"/>
</dbReference>
<reference evidence="2" key="1">
    <citation type="submission" date="2022-07" db="EMBL/GenBank/DDBJ databases">
        <title>Phylogenomic reconstructions and comparative analyses of Kickxellomycotina fungi.</title>
        <authorList>
            <person name="Reynolds N.K."/>
            <person name="Stajich J.E."/>
            <person name="Barry K."/>
            <person name="Grigoriev I.V."/>
            <person name="Crous P."/>
            <person name="Smith M.E."/>
        </authorList>
    </citation>
    <scope>NUCLEOTIDE SEQUENCE</scope>
    <source>
        <strain evidence="2">BCRC 34381</strain>
    </source>
</reference>
<dbReference type="InterPro" id="IPR036188">
    <property type="entry name" value="FAD/NAD-bd_sf"/>
</dbReference>
<dbReference type="SUPFAM" id="SSF51905">
    <property type="entry name" value="FAD/NAD(P)-binding domain"/>
    <property type="match status" value="1"/>
</dbReference>
<dbReference type="GO" id="GO:0005968">
    <property type="term" value="C:Rab-protein geranylgeranyltransferase complex"/>
    <property type="evidence" value="ECO:0007669"/>
    <property type="project" value="TreeGrafter"/>
</dbReference>
<protein>
    <recommendedName>
        <fullName evidence="4">Rab proteins geranylgeranyltransferase component</fullName>
    </recommendedName>
</protein>
<dbReference type="PANTHER" id="PTHR11787">
    <property type="entry name" value="RAB GDP-DISSOCIATION INHIBITOR"/>
    <property type="match status" value="1"/>
</dbReference>
<organism evidence="2 3">
    <name type="scientific">Coemansia biformis</name>
    <dbReference type="NCBI Taxonomy" id="1286918"/>
    <lineage>
        <taxon>Eukaryota</taxon>
        <taxon>Fungi</taxon>
        <taxon>Fungi incertae sedis</taxon>
        <taxon>Zoopagomycota</taxon>
        <taxon>Kickxellomycotina</taxon>
        <taxon>Kickxellomycetes</taxon>
        <taxon>Kickxellales</taxon>
        <taxon>Kickxellaceae</taxon>
        <taxon>Coemansia</taxon>
    </lineage>
</organism>
<name>A0A9W8CWL5_9FUNG</name>
<evidence type="ECO:0000313" key="3">
    <source>
        <dbReference type="Proteomes" id="UP001143981"/>
    </source>
</evidence>
<dbReference type="GO" id="GO:0005829">
    <property type="term" value="C:cytosol"/>
    <property type="evidence" value="ECO:0007669"/>
    <property type="project" value="TreeGrafter"/>
</dbReference>
<dbReference type="GO" id="GO:0005634">
    <property type="term" value="C:nucleus"/>
    <property type="evidence" value="ECO:0007669"/>
    <property type="project" value="TreeGrafter"/>
</dbReference>
<dbReference type="PRINTS" id="PR00891">
    <property type="entry name" value="RABGDIREP"/>
</dbReference>
<dbReference type="OrthoDB" id="1923006at2759"/>
<dbReference type="GO" id="GO:0005092">
    <property type="term" value="F:GDP-dissociation inhibitor activity"/>
    <property type="evidence" value="ECO:0007669"/>
    <property type="project" value="InterPro"/>
</dbReference>
<keyword evidence="3" id="KW-1185">Reference proteome</keyword>
<dbReference type="Gene3D" id="3.50.50.60">
    <property type="entry name" value="FAD/NAD(P)-binding domain"/>
    <property type="match status" value="1"/>
</dbReference>
<evidence type="ECO:0000256" key="1">
    <source>
        <dbReference type="ARBA" id="ARBA00005593"/>
    </source>
</evidence>
<dbReference type="InterPro" id="IPR018203">
    <property type="entry name" value="GDP_dissociation_inhibitor"/>
</dbReference>
<sequence length="513" mass="53216">MAAHGLDGQAFDLVVLGTGLEESIIASEAASAGKSVLHVDRNPYYGGSYACFSPSRLVEWAVDHRDRSQVPRVEVVLGAPGSDAPAFVIGDVREAAESAAAATAVGTVDDRRVAETLGRLAPYAAGSGDMAEPCAADALARLLQNDREYMLELAPKAALCRGGLVELLIDTGIGEFVQFMGVEQTYLVRAGAAAATIPQSKEDVFASTALSLIEKRKLMRLLTTVGGTDDQYAAAVGECGDTEFSQFLQERFRLDGMLLDAVRYAVARVAFGESISAREGCERVRRYVTSMGRYGRMAYLCALYGGGSEIAQAFCRTCAVAGGTYILSEDVGAIEAAGDGAGVSVALAHGTVLAKHVVMGPGYAAAGAVRVAATVSRAICVLDRPALGDDTTAAASYVGERGVVSLLYMTQATRTVPKGQSVLYAWTDGTLAETRELLGCALDATRGDTATPLLTVFMEMHTLAADAPSGSSILVTGSPDATIDYGSAVAAAQRVLATGLAIQAEAPATSHAT</sequence>
<gene>
    <name evidence="2" type="ORF">LPJ61_002247</name>
</gene>
<dbReference type="Pfam" id="PF00996">
    <property type="entry name" value="GDI"/>
    <property type="match status" value="2"/>
</dbReference>
<comment type="caution">
    <text evidence="2">The sequence shown here is derived from an EMBL/GenBank/DDBJ whole genome shotgun (WGS) entry which is preliminary data.</text>
</comment>
<proteinExistence type="inferred from homology"/>
<accession>A0A9W8CWL5</accession>
<comment type="similarity">
    <text evidence="1">Belongs to the Rab GDI family.</text>
</comment>
<dbReference type="EMBL" id="JANBOI010000266">
    <property type="protein sequence ID" value="KAJ1732023.1"/>
    <property type="molecule type" value="Genomic_DNA"/>
</dbReference>
<dbReference type="PANTHER" id="PTHR11787:SF4">
    <property type="entry name" value="CHM, RAB ESCORT PROTEIN 1"/>
    <property type="match status" value="1"/>
</dbReference>
<dbReference type="Gene3D" id="1.10.405.10">
    <property type="entry name" value="Guanine Nucleotide Dissociation Inhibitor, domain 1"/>
    <property type="match status" value="1"/>
</dbReference>
<evidence type="ECO:0008006" key="4">
    <source>
        <dbReference type="Google" id="ProtNLM"/>
    </source>
</evidence>
<dbReference type="Gene3D" id="3.30.519.10">
    <property type="entry name" value="Guanine Nucleotide Dissociation Inhibitor, domain 2"/>
    <property type="match status" value="1"/>
</dbReference>
<evidence type="ECO:0000313" key="2">
    <source>
        <dbReference type="EMBL" id="KAJ1732023.1"/>
    </source>
</evidence>
<dbReference type="Proteomes" id="UP001143981">
    <property type="component" value="Unassembled WGS sequence"/>
</dbReference>
<dbReference type="AlphaFoldDB" id="A0A9W8CWL5"/>
<dbReference type="GO" id="GO:0016192">
    <property type="term" value="P:vesicle-mediated transport"/>
    <property type="evidence" value="ECO:0007669"/>
    <property type="project" value="TreeGrafter"/>
</dbReference>